<dbReference type="Proteomes" id="UP000182089">
    <property type="component" value="Unassembled WGS sequence"/>
</dbReference>
<dbReference type="EMBL" id="FOCC01000007">
    <property type="protein sequence ID" value="SEM72147.1"/>
    <property type="molecule type" value="Genomic_DNA"/>
</dbReference>
<organism evidence="7 8">
    <name type="scientific">Ligilactobacillus ruminis</name>
    <dbReference type="NCBI Taxonomy" id="1623"/>
    <lineage>
        <taxon>Bacteria</taxon>
        <taxon>Bacillati</taxon>
        <taxon>Bacillota</taxon>
        <taxon>Bacilli</taxon>
        <taxon>Lactobacillales</taxon>
        <taxon>Lactobacillaceae</taxon>
        <taxon>Ligilactobacillus</taxon>
    </lineage>
</organism>
<evidence type="ECO:0000256" key="3">
    <source>
        <dbReference type="ARBA" id="ARBA00022723"/>
    </source>
</evidence>
<feature type="coiled-coil region" evidence="6">
    <location>
        <begin position="10"/>
        <end position="65"/>
    </location>
</feature>
<name>A0ABY1AC06_9LACO</name>
<keyword evidence="2" id="KW-0235">DNA replication</keyword>
<evidence type="ECO:0000256" key="2">
    <source>
        <dbReference type="ARBA" id="ARBA00022705"/>
    </source>
</evidence>
<sequence length="124" mass="14534">MNDEGDFLEKRELLASFEELEQMALQMQNTIAAVKEELDELVEQNAELEIENAHLRARLQELDARKKPRVDRTTKNGLSKSRQNLEKLYDEGFHVCNVDNMYGSRRINDEPCVFCQDVIYGERR</sequence>
<keyword evidence="5" id="KW-0236">DNA replication inhibitor</keyword>
<keyword evidence="6" id="KW-0175">Coiled coil</keyword>
<protein>
    <submittedName>
        <fullName evidence="7">Regulator of replication initiation timing</fullName>
    </submittedName>
</protein>
<evidence type="ECO:0000256" key="4">
    <source>
        <dbReference type="ARBA" id="ARBA00022833"/>
    </source>
</evidence>
<proteinExistence type="predicted"/>
<dbReference type="PIRSF" id="PIRSF021439">
    <property type="entry name" value="DUF972"/>
    <property type="match status" value="1"/>
</dbReference>
<gene>
    <name evidence="7" type="ORF">SAMN05216431_10788</name>
</gene>
<evidence type="ECO:0000256" key="6">
    <source>
        <dbReference type="SAM" id="Coils"/>
    </source>
</evidence>
<dbReference type="InterPro" id="IPR010377">
    <property type="entry name" value="YabA"/>
</dbReference>
<keyword evidence="3" id="KW-0479">Metal-binding</keyword>
<keyword evidence="4" id="KW-0862">Zinc</keyword>
<evidence type="ECO:0000313" key="8">
    <source>
        <dbReference type="Proteomes" id="UP000182089"/>
    </source>
</evidence>
<dbReference type="Pfam" id="PF06156">
    <property type="entry name" value="YabA"/>
    <property type="match status" value="1"/>
</dbReference>
<comment type="caution">
    <text evidence="7">The sequence shown here is derived from an EMBL/GenBank/DDBJ whole genome shotgun (WGS) entry which is preliminary data.</text>
</comment>
<evidence type="ECO:0000256" key="1">
    <source>
        <dbReference type="ARBA" id="ARBA00022490"/>
    </source>
</evidence>
<accession>A0ABY1AC06</accession>
<evidence type="ECO:0000313" key="7">
    <source>
        <dbReference type="EMBL" id="SEM72147.1"/>
    </source>
</evidence>
<keyword evidence="1" id="KW-0963">Cytoplasm</keyword>
<evidence type="ECO:0000256" key="5">
    <source>
        <dbReference type="ARBA" id="ARBA00022880"/>
    </source>
</evidence>
<reference evidence="7 8" key="1">
    <citation type="submission" date="2016-10" db="EMBL/GenBank/DDBJ databases">
        <authorList>
            <person name="Varghese N."/>
            <person name="Submissions S."/>
        </authorList>
    </citation>
    <scope>NUCLEOTIDE SEQUENCE [LARGE SCALE GENOMIC DNA]</scope>
    <source>
        <strain evidence="7 8">WC1T17</strain>
    </source>
</reference>